<gene>
    <name evidence="1" type="ORF">HPB47_003544</name>
</gene>
<name>A0AC60PJA1_IXOPE</name>
<dbReference type="Proteomes" id="UP000805193">
    <property type="component" value="Unassembled WGS sequence"/>
</dbReference>
<reference evidence="1 2" key="1">
    <citation type="journal article" date="2020" name="Cell">
        <title>Large-Scale Comparative Analyses of Tick Genomes Elucidate Their Genetic Diversity and Vector Capacities.</title>
        <authorList>
            <consortium name="Tick Genome and Microbiome Consortium (TIGMIC)"/>
            <person name="Jia N."/>
            <person name="Wang J."/>
            <person name="Shi W."/>
            <person name="Du L."/>
            <person name="Sun Y."/>
            <person name="Zhan W."/>
            <person name="Jiang J.F."/>
            <person name="Wang Q."/>
            <person name="Zhang B."/>
            <person name="Ji P."/>
            <person name="Bell-Sakyi L."/>
            <person name="Cui X.M."/>
            <person name="Yuan T.T."/>
            <person name="Jiang B.G."/>
            <person name="Yang W.F."/>
            <person name="Lam T.T."/>
            <person name="Chang Q.C."/>
            <person name="Ding S.J."/>
            <person name="Wang X.J."/>
            <person name="Zhu J.G."/>
            <person name="Ruan X.D."/>
            <person name="Zhao L."/>
            <person name="Wei J.T."/>
            <person name="Ye R.Z."/>
            <person name="Que T.C."/>
            <person name="Du C.H."/>
            <person name="Zhou Y.H."/>
            <person name="Cheng J.X."/>
            <person name="Dai P.F."/>
            <person name="Guo W.B."/>
            <person name="Han X.H."/>
            <person name="Huang E.J."/>
            <person name="Li L.F."/>
            <person name="Wei W."/>
            <person name="Gao Y.C."/>
            <person name="Liu J.Z."/>
            <person name="Shao H.Z."/>
            <person name="Wang X."/>
            <person name="Wang C.C."/>
            <person name="Yang T.C."/>
            <person name="Huo Q.B."/>
            <person name="Li W."/>
            <person name="Chen H.Y."/>
            <person name="Chen S.E."/>
            <person name="Zhou L.G."/>
            <person name="Ni X.B."/>
            <person name="Tian J.H."/>
            <person name="Sheng Y."/>
            <person name="Liu T."/>
            <person name="Pan Y.S."/>
            <person name="Xia L.Y."/>
            <person name="Li J."/>
            <person name="Zhao F."/>
            <person name="Cao W.C."/>
        </authorList>
    </citation>
    <scope>NUCLEOTIDE SEQUENCE [LARGE SCALE GENOMIC DNA]</scope>
    <source>
        <strain evidence="1">Iper-2018</strain>
    </source>
</reference>
<proteinExistence type="predicted"/>
<keyword evidence="2" id="KW-1185">Reference proteome</keyword>
<evidence type="ECO:0000313" key="2">
    <source>
        <dbReference type="Proteomes" id="UP000805193"/>
    </source>
</evidence>
<protein>
    <submittedName>
        <fullName evidence="1">Uncharacterized protein</fullName>
    </submittedName>
</protein>
<sequence length="104" mass="12245">MIKHSHRREEQKRLQRRQGVRRCAALTTLARCILDDAPPGQHRLKSKATLRVFRQSPLGEAWQRHLFDRPSGKLVRCTGESRVTETFVREAVREIWLDLVIFRS</sequence>
<organism evidence="1 2">
    <name type="scientific">Ixodes persulcatus</name>
    <name type="common">Taiga tick</name>
    <dbReference type="NCBI Taxonomy" id="34615"/>
    <lineage>
        <taxon>Eukaryota</taxon>
        <taxon>Metazoa</taxon>
        <taxon>Ecdysozoa</taxon>
        <taxon>Arthropoda</taxon>
        <taxon>Chelicerata</taxon>
        <taxon>Arachnida</taxon>
        <taxon>Acari</taxon>
        <taxon>Parasitiformes</taxon>
        <taxon>Ixodida</taxon>
        <taxon>Ixodoidea</taxon>
        <taxon>Ixodidae</taxon>
        <taxon>Ixodinae</taxon>
        <taxon>Ixodes</taxon>
    </lineage>
</organism>
<accession>A0AC60PJA1</accession>
<dbReference type="EMBL" id="JABSTQ010010517">
    <property type="protein sequence ID" value="KAG0420355.1"/>
    <property type="molecule type" value="Genomic_DNA"/>
</dbReference>
<comment type="caution">
    <text evidence="1">The sequence shown here is derived from an EMBL/GenBank/DDBJ whole genome shotgun (WGS) entry which is preliminary data.</text>
</comment>
<evidence type="ECO:0000313" key="1">
    <source>
        <dbReference type="EMBL" id="KAG0420355.1"/>
    </source>
</evidence>